<dbReference type="Pfam" id="PF13517">
    <property type="entry name" value="FG-GAP_3"/>
    <property type="match status" value="1"/>
</dbReference>
<reference evidence="3 4" key="1">
    <citation type="submission" date="2019-07" db="EMBL/GenBank/DDBJ databases">
        <title>Litoreibacter alkalisoli sp. nov., isolated from saline-alkaline soil.</title>
        <authorList>
            <person name="Wang S."/>
            <person name="Xu L."/>
            <person name="Xing Y.-T."/>
            <person name="Sun J.-Q."/>
        </authorList>
    </citation>
    <scope>NUCLEOTIDE SEQUENCE [LARGE SCALE GENOMIC DNA]</scope>
    <source>
        <strain evidence="3 4">LN3S51</strain>
    </source>
</reference>
<sequence>MMPLAAGLLMLWSASAAMAESMITAADYTEPTNRYPHGALGDDIEYGALRLRMSDGRRFVLRLRASRVFEDTAPRLADLDGDGDAEVVVVEADASYGARLSIYDETGLVAATPFIGQRFRWLAPVGVEDFDRDGTVEIAYVDRPHLARQLNVWRYTGEGLERIGVMDGLTNHRFGELTIRGGVRDCGAGPEMVVEDAAGEHVVLVTLGSTGLTSRTTQLPASPEGYRAALSCQ</sequence>
<dbReference type="SUPFAM" id="SSF69318">
    <property type="entry name" value="Integrin alpha N-terminal domain"/>
    <property type="match status" value="1"/>
</dbReference>
<name>A0A5B8J5H0_9RHOB</name>
<accession>A0A5B8J5H0</accession>
<dbReference type="InterPro" id="IPR013517">
    <property type="entry name" value="FG-GAP"/>
</dbReference>
<dbReference type="EMBL" id="CP042261">
    <property type="protein sequence ID" value="QDY69580.1"/>
    <property type="molecule type" value="Genomic_DNA"/>
</dbReference>
<dbReference type="RefSeq" id="WP_146364958.1">
    <property type="nucleotide sequence ID" value="NZ_CP042261.1"/>
</dbReference>
<dbReference type="InterPro" id="IPR028994">
    <property type="entry name" value="Integrin_alpha_N"/>
</dbReference>
<evidence type="ECO:0000313" key="3">
    <source>
        <dbReference type="EMBL" id="QDY69580.1"/>
    </source>
</evidence>
<evidence type="ECO:0000256" key="2">
    <source>
        <dbReference type="SAM" id="SignalP"/>
    </source>
</evidence>
<feature type="chain" id="PRO_5022886272" evidence="2">
    <location>
        <begin position="20"/>
        <end position="233"/>
    </location>
</feature>
<dbReference type="AlphaFoldDB" id="A0A5B8J5H0"/>
<dbReference type="OrthoDB" id="58662at2"/>
<evidence type="ECO:0000313" key="4">
    <source>
        <dbReference type="Proteomes" id="UP000318483"/>
    </source>
</evidence>
<gene>
    <name evidence="3" type="ORF">FPZ52_08055</name>
</gene>
<feature type="signal peptide" evidence="2">
    <location>
        <begin position="1"/>
        <end position="19"/>
    </location>
</feature>
<dbReference type="Proteomes" id="UP000318483">
    <property type="component" value="Chromosome"/>
</dbReference>
<protein>
    <submittedName>
        <fullName evidence="3">VCBS repeat-containing protein</fullName>
    </submittedName>
</protein>
<keyword evidence="1 2" id="KW-0732">Signal</keyword>
<organism evidence="3 4">
    <name type="scientific">Qingshengfaniella alkalisoli</name>
    <dbReference type="NCBI Taxonomy" id="2599296"/>
    <lineage>
        <taxon>Bacteria</taxon>
        <taxon>Pseudomonadati</taxon>
        <taxon>Pseudomonadota</taxon>
        <taxon>Alphaproteobacteria</taxon>
        <taxon>Rhodobacterales</taxon>
        <taxon>Paracoccaceae</taxon>
        <taxon>Qingshengfaniella</taxon>
    </lineage>
</organism>
<evidence type="ECO:0000256" key="1">
    <source>
        <dbReference type="ARBA" id="ARBA00022729"/>
    </source>
</evidence>
<keyword evidence="4" id="KW-1185">Reference proteome</keyword>
<proteinExistence type="predicted"/>
<dbReference type="KEGG" id="lit:FPZ52_08055"/>